<dbReference type="Proteomes" id="UP000825729">
    <property type="component" value="Unassembled WGS sequence"/>
</dbReference>
<evidence type="ECO:0000313" key="1">
    <source>
        <dbReference type="EMBL" id="KAG9450042.1"/>
    </source>
</evidence>
<sequence length="172" mass="18950">MAAPSVTLIGGLRAFDHTTIVGEERILTLALYTEGDASHLTLCPSGESIFWGHAMKSLATRDRIFFLPCPGSFEDKTVAAGLETLALQSALLVANRPPRTLLDRFMDKEVVPTLQVPDTTLDTSISFLFEWTALLLGRCSRTLRDAGVYYGLWASIFQYNCDVSVVRAFLDT</sequence>
<dbReference type="EMBL" id="JAINDJ010000004">
    <property type="protein sequence ID" value="KAG9450042.1"/>
    <property type="molecule type" value="Genomic_DNA"/>
</dbReference>
<reference evidence="1 2" key="1">
    <citation type="submission" date="2021-07" db="EMBL/GenBank/DDBJ databases">
        <title>The Aristolochia fimbriata genome: insights into angiosperm evolution, floral development and chemical biosynthesis.</title>
        <authorList>
            <person name="Jiao Y."/>
        </authorList>
    </citation>
    <scope>NUCLEOTIDE SEQUENCE [LARGE SCALE GENOMIC DNA]</scope>
    <source>
        <strain evidence="1">IBCAS-2021</strain>
        <tissue evidence="1">Leaf</tissue>
    </source>
</reference>
<dbReference type="AlphaFoldDB" id="A0AAV7EQX8"/>
<organism evidence="1 2">
    <name type="scientific">Aristolochia fimbriata</name>
    <name type="common">White veined hardy Dutchman's pipe vine</name>
    <dbReference type="NCBI Taxonomy" id="158543"/>
    <lineage>
        <taxon>Eukaryota</taxon>
        <taxon>Viridiplantae</taxon>
        <taxon>Streptophyta</taxon>
        <taxon>Embryophyta</taxon>
        <taxon>Tracheophyta</taxon>
        <taxon>Spermatophyta</taxon>
        <taxon>Magnoliopsida</taxon>
        <taxon>Magnoliidae</taxon>
        <taxon>Piperales</taxon>
        <taxon>Aristolochiaceae</taxon>
        <taxon>Aristolochia</taxon>
    </lineage>
</organism>
<keyword evidence="2" id="KW-1185">Reference proteome</keyword>
<comment type="caution">
    <text evidence="1">The sequence shown here is derived from an EMBL/GenBank/DDBJ whole genome shotgun (WGS) entry which is preliminary data.</text>
</comment>
<accession>A0AAV7EQX8</accession>
<protein>
    <submittedName>
        <fullName evidence="1">Uncharacterized protein</fullName>
    </submittedName>
</protein>
<gene>
    <name evidence="1" type="ORF">H6P81_010007</name>
</gene>
<proteinExistence type="predicted"/>
<evidence type="ECO:0000313" key="2">
    <source>
        <dbReference type="Proteomes" id="UP000825729"/>
    </source>
</evidence>
<name>A0AAV7EQX8_ARIFI</name>